<feature type="compositionally biased region" description="Polar residues" evidence="1">
    <location>
        <begin position="90"/>
        <end position="114"/>
    </location>
</feature>
<dbReference type="AlphaFoldDB" id="A0A1G2TVF0"/>
<name>A0A1G2TVF0_9BACT</name>
<feature type="compositionally biased region" description="Low complexity" evidence="1">
    <location>
        <begin position="25"/>
        <end position="45"/>
    </location>
</feature>
<protein>
    <recommendedName>
        <fullName evidence="4">HTH deoR-type domain-containing protein</fullName>
    </recommendedName>
</protein>
<evidence type="ECO:0000313" key="3">
    <source>
        <dbReference type="Proteomes" id="UP000178404"/>
    </source>
</evidence>
<evidence type="ECO:0008006" key="4">
    <source>
        <dbReference type="Google" id="ProtNLM"/>
    </source>
</evidence>
<dbReference type="EMBL" id="MHWA01000019">
    <property type="protein sequence ID" value="OHB01184.1"/>
    <property type="molecule type" value="Genomic_DNA"/>
</dbReference>
<dbReference type="InterPro" id="IPR036388">
    <property type="entry name" value="WH-like_DNA-bd_sf"/>
</dbReference>
<organism evidence="2 3">
    <name type="scientific">Candidatus Zambryskibacteria bacterium RIFCSPLOWO2_01_FULL_35_19</name>
    <dbReference type="NCBI Taxonomy" id="1802757"/>
    <lineage>
        <taxon>Bacteria</taxon>
        <taxon>Candidatus Zambryskiibacteriota</taxon>
    </lineage>
</organism>
<evidence type="ECO:0000313" key="2">
    <source>
        <dbReference type="EMBL" id="OHB01184.1"/>
    </source>
</evidence>
<gene>
    <name evidence="2" type="ORF">A3A90_01530</name>
</gene>
<proteinExistence type="predicted"/>
<dbReference type="Gene3D" id="1.10.10.10">
    <property type="entry name" value="Winged helix-like DNA-binding domain superfamily/Winged helix DNA-binding domain"/>
    <property type="match status" value="1"/>
</dbReference>
<evidence type="ECO:0000256" key="1">
    <source>
        <dbReference type="SAM" id="MobiDB-lite"/>
    </source>
</evidence>
<comment type="caution">
    <text evidence="2">The sequence shown here is derived from an EMBL/GenBank/DDBJ whole genome shotgun (WGS) entry which is preliminary data.</text>
</comment>
<dbReference type="PRINTS" id="PR01217">
    <property type="entry name" value="PRICHEXTENSN"/>
</dbReference>
<dbReference type="InterPro" id="IPR036390">
    <property type="entry name" value="WH_DNA-bd_sf"/>
</dbReference>
<dbReference type="Proteomes" id="UP000178404">
    <property type="component" value="Unassembled WGS sequence"/>
</dbReference>
<feature type="region of interest" description="Disordered" evidence="1">
    <location>
        <begin position="1"/>
        <end position="194"/>
    </location>
</feature>
<reference evidence="2 3" key="1">
    <citation type="journal article" date="2016" name="Nat. Commun.">
        <title>Thousands of microbial genomes shed light on interconnected biogeochemical processes in an aquifer system.</title>
        <authorList>
            <person name="Anantharaman K."/>
            <person name="Brown C.T."/>
            <person name="Hug L.A."/>
            <person name="Sharon I."/>
            <person name="Castelle C.J."/>
            <person name="Probst A.J."/>
            <person name="Thomas B.C."/>
            <person name="Singh A."/>
            <person name="Wilkins M.J."/>
            <person name="Karaoz U."/>
            <person name="Brodie E.L."/>
            <person name="Williams K.H."/>
            <person name="Hubbard S.S."/>
            <person name="Banfield J.F."/>
        </authorList>
    </citation>
    <scope>NUCLEOTIDE SEQUENCE [LARGE SCALE GENOMIC DNA]</scope>
</reference>
<dbReference type="SUPFAM" id="SSF46785">
    <property type="entry name" value="Winged helix' DNA-binding domain"/>
    <property type="match status" value="1"/>
</dbReference>
<sequence length="278" mass="29526">MSDETQQQKEGPISEPPTSEPVPDSESNPAPAAPPTSSSPSPEATADQRETTTGNAENPTPNQSSQTSDDTGQVSEANSAPVSPYEPTEQAPSQAEPSNSAEASLNKPESSPNPESAVMVKNPDDAKAMPGEANPAPPPPPPSLEATADQREATAGQGNEPLTPASEPLEQPTQTAQIPVFEPLPIPPSSKPSQKDLWRRFLEKVQVGKRKKIDKILTLFSEKKNGSTGSPQVTNDEVEKLLHVSDATATRYLETLEKEGKIRQVGKTGKGVVYVLLR</sequence>
<accession>A0A1G2TVF0</accession>
<feature type="compositionally biased region" description="Polar residues" evidence="1">
    <location>
        <begin position="51"/>
        <end position="81"/>
    </location>
</feature>